<proteinExistence type="predicted"/>
<dbReference type="SFLD" id="SFLDG01129">
    <property type="entry name" value="C1.5:_HAD__Beta-PGM__Phosphata"/>
    <property type="match status" value="1"/>
</dbReference>
<sequence length="231" mass="26208">MRPYKCIFFDLDHTLWDYETNSCTTLRELYASFGLQGLGLTDCSSFEQQFKRVNLQLWDLYDRGIIGSEVIRQQRFKQILEHFSITDDKLIADLSVAYMDSCPKKGTLLPHALETLHYLSERYSMTVVTNGFEEVQHIKMTAGNLHPFFAHIVTSQKAGCKKPSRGIFEYALKANNVLPNEAIMIGDNLVTDIGGAQNASIDSVFFNPEKIVHEVAVKHEITSLAELQNIL</sequence>
<dbReference type="PANTHER" id="PTHR47478">
    <property type="match status" value="1"/>
</dbReference>
<keyword evidence="2" id="KW-1185">Reference proteome</keyword>
<dbReference type="Pfam" id="PF13419">
    <property type="entry name" value="HAD_2"/>
    <property type="match status" value="1"/>
</dbReference>
<reference evidence="1 2" key="1">
    <citation type="submission" date="2021-05" db="EMBL/GenBank/DDBJ databases">
        <title>A Polyphasic approach of four new species of the genus Ohtaekwangia: Ohtaekwangia histidinii sp. nov., Ohtaekwangia cretensis sp. nov., Ohtaekwangia indiensis sp. nov., Ohtaekwangia reichenbachii sp. nov. from diverse environment.</title>
        <authorList>
            <person name="Octaviana S."/>
        </authorList>
    </citation>
    <scope>NUCLEOTIDE SEQUENCE [LARGE SCALE GENOMIC DNA]</scope>
    <source>
        <strain evidence="1 2">PWU4</strain>
    </source>
</reference>
<organism evidence="1 2">
    <name type="scientific">Chryseosolibacter histidini</name>
    <dbReference type="NCBI Taxonomy" id="2782349"/>
    <lineage>
        <taxon>Bacteria</taxon>
        <taxon>Pseudomonadati</taxon>
        <taxon>Bacteroidota</taxon>
        <taxon>Cytophagia</taxon>
        <taxon>Cytophagales</taxon>
        <taxon>Chryseotaleaceae</taxon>
        <taxon>Chryseosolibacter</taxon>
    </lineage>
</organism>
<dbReference type="AlphaFoldDB" id="A0AAP2GLC8"/>
<dbReference type="Proteomes" id="UP001319200">
    <property type="component" value="Unassembled WGS sequence"/>
</dbReference>
<evidence type="ECO:0000313" key="1">
    <source>
        <dbReference type="EMBL" id="MBT1700266.1"/>
    </source>
</evidence>
<dbReference type="InterPro" id="IPR041492">
    <property type="entry name" value="HAD_2"/>
</dbReference>
<dbReference type="GO" id="GO:0008253">
    <property type="term" value="F:5'-nucleotidase activity"/>
    <property type="evidence" value="ECO:0007669"/>
    <property type="project" value="InterPro"/>
</dbReference>
<dbReference type="InterPro" id="IPR023198">
    <property type="entry name" value="PGP-like_dom2"/>
</dbReference>
<protein>
    <submittedName>
        <fullName evidence="1">YjjG family noncanonical pyrimidine nucleotidase</fullName>
    </submittedName>
</protein>
<dbReference type="SUPFAM" id="SSF56784">
    <property type="entry name" value="HAD-like"/>
    <property type="match status" value="1"/>
</dbReference>
<dbReference type="PANTHER" id="PTHR47478:SF1">
    <property type="entry name" value="PYRIMIDINE 5'-NUCLEOTIDASE YJJG"/>
    <property type="match status" value="1"/>
</dbReference>
<dbReference type="InterPro" id="IPR036412">
    <property type="entry name" value="HAD-like_sf"/>
</dbReference>
<name>A0AAP2GLC8_9BACT</name>
<accession>A0AAP2GLC8</accession>
<dbReference type="EMBL" id="JAHESF010000037">
    <property type="protein sequence ID" value="MBT1700266.1"/>
    <property type="molecule type" value="Genomic_DNA"/>
</dbReference>
<comment type="caution">
    <text evidence="1">The sequence shown here is derived from an EMBL/GenBank/DDBJ whole genome shotgun (WGS) entry which is preliminary data.</text>
</comment>
<dbReference type="NCBIfam" id="TIGR02254">
    <property type="entry name" value="YjjG_YfnB"/>
    <property type="match status" value="1"/>
</dbReference>
<dbReference type="Gene3D" id="1.10.150.240">
    <property type="entry name" value="Putative phosphatase, domain 2"/>
    <property type="match status" value="1"/>
</dbReference>
<dbReference type="InterPro" id="IPR011951">
    <property type="entry name" value="HAD-SF_hydro_IA_YjjG/PynA"/>
</dbReference>
<dbReference type="InterPro" id="IPR006439">
    <property type="entry name" value="HAD-SF_hydro_IA"/>
</dbReference>
<dbReference type="RefSeq" id="WP_254168750.1">
    <property type="nucleotide sequence ID" value="NZ_JAHESF010000037.1"/>
</dbReference>
<evidence type="ECO:0000313" key="2">
    <source>
        <dbReference type="Proteomes" id="UP001319200"/>
    </source>
</evidence>
<dbReference type="InterPro" id="IPR052550">
    <property type="entry name" value="Pyrimidine_5'-ntase_YjjG"/>
</dbReference>
<dbReference type="SFLD" id="SFLDS00003">
    <property type="entry name" value="Haloacid_Dehalogenase"/>
    <property type="match status" value="1"/>
</dbReference>
<dbReference type="NCBIfam" id="TIGR01549">
    <property type="entry name" value="HAD-SF-IA-v1"/>
    <property type="match status" value="1"/>
</dbReference>
<dbReference type="Gene3D" id="3.40.50.1000">
    <property type="entry name" value="HAD superfamily/HAD-like"/>
    <property type="match status" value="1"/>
</dbReference>
<dbReference type="InterPro" id="IPR023214">
    <property type="entry name" value="HAD_sf"/>
</dbReference>
<gene>
    <name evidence="1" type="ORF">KK083_25490</name>
</gene>